<dbReference type="OrthoDB" id="5443808at2"/>
<dbReference type="Gene3D" id="3.90.550.10">
    <property type="entry name" value="Spore Coat Polysaccharide Biosynthesis Protein SpsA, Chain A"/>
    <property type="match status" value="1"/>
</dbReference>
<dbReference type="Proteomes" id="UP000293296">
    <property type="component" value="Chromosome"/>
</dbReference>
<proteinExistence type="inferred from homology"/>
<evidence type="ECO:0000256" key="2">
    <source>
        <dbReference type="ARBA" id="ARBA00022676"/>
    </source>
</evidence>
<dbReference type="EMBL" id="CP026538">
    <property type="protein sequence ID" value="QAZ65906.1"/>
    <property type="molecule type" value="Genomic_DNA"/>
</dbReference>
<reference evidence="5 6" key="1">
    <citation type="submission" date="2018-02" db="EMBL/GenBank/DDBJ databases">
        <title>Genome sequence of Desulfovibrio carbinolicus DSM 3852.</title>
        <authorList>
            <person name="Wilbanks E."/>
            <person name="Skennerton C.T."/>
            <person name="Orphan V.J."/>
        </authorList>
    </citation>
    <scope>NUCLEOTIDE SEQUENCE [LARGE SCALE GENOMIC DNA]</scope>
    <source>
        <strain evidence="5 6">DSM 3852</strain>
    </source>
</reference>
<protein>
    <submittedName>
        <fullName evidence="5">Glycosyl transferase family 2</fullName>
    </submittedName>
</protein>
<evidence type="ECO:0000256" key="1">
    <source>
        <dbReference type="ARBA" id="ARBA00006739"/>
    </source>
</evidence>
<evidence type="ECO:0000313" key="5">
    <source>
        <dbReference type="EMBL" id="QAZ65906.1"/>
    </source>
</evidence>
<name>A0A4P6HHE7_9BACT</name>
<sequence>MIHRLAPHPPAASLRPHLPLWAYGLEGDWLLRHQAAGLAVLAAGAPKFSILSAKLAAWGFERAPLDPALAAAAREAGRPLDDAPARRALTRELARRLVRPANAQALTPLAQAPDPGPALAFLAPAMDDPRHGLYWRGKAFALALVRGLPELARQAVAPLLADPALTPLGARLALEAALAWDGPAAWQATLSRLDRDCFPRYAALAQAHLLAETGQREAAAEALATLWREDNWHPDLTARLAALLAPPPAADLNTLPGTLHVFVYTWNRAALLRPTLERLAASRLGPARVTVLDNGGTDDTAAVCRAMAEGFAPGRFACLTLPINVGAPAARNWLARTAGLGPDDLAAYLDDDALVAPDWLEQLAGALAADAEADVAGARVVADAPGAARVAQAADVRLLPPDEAHAVRPLVNAGPGPDLGLLAVVRPCASVSGCCHLLRARALAGPAAPFDIRFSPSQFDDLARDLAGFTAGRRAVYVGTAAVAHRQHAGPGQAKSAAAVGQLLGARTKLDGLFSRQAMEQAAERDLDLAWACLAEAFAAVHQRLAD</sequence>
<keyword evidence="3 5" id="KW-0808">Transferase</keyword>
<accession>A0A4P6HHE7</accession>
<dbReference type="InterPro" id="IPR001173">
    <property type="entry name" value="Glyco_trans_2-like"/>
</dbReference>
<dbReference type="PANTHER" id="PTHR43179">
    <property type="entry name" value="RHAMNOSYLTRANSFERASE WBBL"/>
    <property type="match status" value="1"/>
</dbReference>
<comment type="similarity">
    <text evidence="1">Belongs to the glycosyltransferase 2 family.</text>
</comment>
<dbReference type="CDD" id="cd00761">
    <property type="entry name" value="Glyco_tranf_GTA_type"/>
    <property type="match status" value="1"/>
</dbReference>
<evidence type="ECO:0000256" key="3">
    <source>
        <dbReference type="ARBA" id="ARBA00022679"/>
    </source>
</evidence>
<dbReference type="Pfam" id="PF00535">
    <property type="entry name" value="Glycos_transf_2"/>
    <property type="match status" value="1"/>
</dbReference>
<dbReference type="SUPFAM" id="SSF53448">
    <property type="entry name" value="Nucleotide-diphospho-sugar transferases"/>
    <property type="match status" value="1"/>
</dbReference>
<dbReference type="RefSeq" id="WP_129348677.1">
    <property type="nucleotide sequence ID" value="NZ_CP026538.1"/>
</dbReference>
<dbReference type="InterPro" id="IPR029044">
    <property type="entry name" value="Nucleotide-diphossugar_trans"/>
</dbReference>
<dbReference type="PANTHER" id="PTHR43179:SF12">
    <property type="entry name" value="GALACTOFURANOSYLTRANSFERASE GLFT2"/>
    <property type="match status" value="1"/>
</dbReference>
<keyword evidence="2" id="KW-0328">Glycosyltransferase</keyword>
<feature type="domain" description="Glycosyltransferase 2-like" evidence="4">
    <location>
        <begin position="261"/>
        <end position="384"/>
    </location>
</feature>
<evidence type="ECO:0000259" key="4">
    <source>
        <dbReference type="Pfam" id="PF00535"/>
    </source>
</evidence>
<keyword evidence="6" id="KW-1185">Reference proteome</keyword>
<dbReference type="AlphaFoldDB" id="A0A4P6HHE7"/>
<organism evidence="5 6">
    <name type="scientific">Solidesulfovibrio carbinolicus</name>
    <dbReference type="NCBI Taxonomy" id="296842"/>
    <lineage>
        <taxon>Bacteria</taxon>
        <taxon>Pseudomonadati</taxon>
        <taxon>Thermodesulfobacteriota</taxon>
        <taxon>Desulfovibrionia</taxon>
        <taxon>Desulfovibrionales</taxon>
        <taxon>Desulfovibrionaceae</taxon>
        <taxon>Solidesulfovibrio</taxon>
    </lineage>
</organism>
<gene>
    <name evidence="5" type="ORF">C3Y92_01085</name>
</gene>
<dbReference type="GO" id="GO:0016757">
    <property type="term" value="F:glycosyltransferase activity"/>
    <property type="evidence" value="ECO:0007669"/>
    <property type="project" value="UniProtKB-KW"/>
</dbReference>
<evidence type="ECO:0000313" key="6">
    <source>
        <dbReference type="Proteomes" id="UP000293296"/>
    </source>
</evidence>
<dbReference type="KEGG" id="dcb:C3Y92_01085"/>